<dbReference type="AlphaFoldDB" id="A0A926EAB7"/>
<organism evidence="11 12">
    <name type="scientific">Zongyangia hominis</name>
    <dbReference type="NCBI Taxonomy" id="2763677"/>
    <lineage>
        <taxon>Bacteria</taxon>
        <taxon>Bacillati</taxon>
        <taxon>Bacillota</taxon>
        <taxon>Clostridia</taxon>
        <taxon>Eubacteriales</taxon>
        <taxon>Oscillospiraceae</taxon>
        <taxon>Zongyangia</taxon>
    </lineage>
</organism>
<comment type="similarity">
    <text evidence="7">Belongs to the UvrC family.</text>
</comment>
<comment type="subunit">
    <text evidence="7">Interacts with UvrB in an incision complex.</text>
</comment>
<dbReference type="Proteomes" id="UP000660861">
    <property type="component" value="Unassembled WGS sequence"/>
</dbReference>
<dbReference type="PROSITE" id="PS50164">
    <property type="entry name" value="GIY_YIG"/>
    <property type="match status" value="1"/>
</dbReference>
<evidence type="ECO:0000256" key="4">
    <source>
        <dbReference type="ARBA" id="ARBA00022881"/>
    </source>
</evidence>
<keyword evidence="4 7" id="KW-0267">Excision nuclease</keyword>
<dbReference type="InterPro" id="IPR003583">
    <property type="entry name" value="Hlx-hairpin-Hlx_DNA-bd_motif"/>
</dbReference>
<evidence type="ECO:0000259" key="10">
    <source>
        <dbReference type="PROSITE" id="PS50165"/>
    </source>
</evidence>
<evidence type="ECO:0000256" key="6">
    <source>
        <dbReference type="ARBA" id="ARBA00023236"/>
    </source>
</evidence>
<evidence type="ECO:0000256" key="2">
    <source>
        <dbReference type="ARBA" id="ARBA00022763"/>
    </source>
</evidence>
<evidence type="ECO:0000256" key="5">
    <source>
        <dbReference type="ARBA" id="ARBA00023204"/>
    </source>
</evidence>
<evidence type="ECO:0000313" key="11">
    <source>
        <dbReference type="EMBL" id="MBC8570118.1"/>
    </source>
</evidence>
<dbReference type="InterPro" id="IPR036876">
    <property type="entry name" value="UVR_dom_sf"/>
</dbReference>
<dbReference type="Pfam" id="PF08459">
    <property type="entry name" value="UvrC_RNaseH_dom"/>
    <property type="match status" value="1"/>
</dbReference>
<dbReference type="EMBL" id="JACRTC010000002">
    <property type="protein sequence ID" value="MBC8570118.1"/>
    <property type="molecule type" value="Genomic_DNA"/>
</dbReference>
<dbReference type="InterPro" id="IPR047296">
    <property type="entry name" value="GIY-YIG_UvrC_Cho"/>
</dbReference>
<dbReference type="Gene3D" id="4.10.860.10">
    <property type="entry name" value="UVR domain"/>
    <property type="match status" value="1"/>
</dbReference>
<dbReference type="Gene3D" id="3.30.420.340">
    <property type="entry name" value="UvrC, RNAse H endonuclease domain"/>
    <property type="match status" value="1"/>
</dbReference>
<dbReference type="PROSITE" id="PS50151">
    <property type="entry name" value="UVR"/>
    <property type="match status" value="1"/>
</dbReference>
<evidence type="ECO:0000259" key="9">
    <source>
        <dbReference type="PROSITE" id="PS50164"/>
    </source>
</evidence>
<dbReference type="InterPro" id="IPR038476">
    <property type="entry name" value="UvrC_RNase_H_dom_sf"/>
</dbReference>
<dbReference type="GO" id="GO:0005737">
    <property type="term" value="C:cytoplasm"/>
    <property type="evidence" value="ECO:0007669"/>
    <property type="project" value="UniProtKB-SubCell"/>
</dbReference>
<dbReference type="FunFam" id="3.40.1440.10:FF:000001">
    <property type="entry name" value="UvrABC system protein C"/>
    <property type="match status" value="1"/>
</dbReference>
<dbReference type="SUPFAM" id="SSF82771">
    <property type="entry name" value="GIY-YIG endonuclease"/>
    <property type="match status" value="1"/>
</dbReference>
<feature type="domain" description="UvrC family homology region profile" evidence="10">
    <location>
        <begin position="269"/>
        <end position="484"/>
    </location>
</feature>
<dbReference type="InterPro" id="IPR010994">
    <property type="entry name" value="RuvA_2-like"/>
</dbReference>
<keyword evidence="2 7" id="KW-0227">DNA damage</keyword>
<dbReference type="InterPro" id="IPR001943">
    <property type="entry name" value="UVR_dom"/>
</dbReference>
<dbReference type="CDD" id="cd10434">
    <property type="entry name" value="GIY-YIG_UvrC_Cho"/>
    <property type="match status" value="1"/>
</dbReference>
<dbReference type="InterPro" id="IPR004791">
    <property type="entry name" value="UvrC"/>
</dbReference>
<dbReference type="Pfam" id="PF02151">
    <property type="entry name" value="UVR"/>
    <property type="match status" value="1"/>
</dbReference>
<evidence type="ECO:0000256" key="1">
    <source>
        <dbReference type="ARBA" id="ARBA00022490"/>
    </source>
</evidence>
<dbReference type="SUPFAM" id="SSF46600">
    <property type="entry name" value="C-terminal UvrC-binding domain of UvrB"/>
    <property type="match status" value="1"/>
</dbReference>
<dbReference type="GO" id="GO:0006289">
    <property type="term" value="P:nucleotide-excision repair"/>
    <property type="evidence" value="ECO:0007669"/>
    <property type="project" value="UniProtKB-UniRule"/>
</dbReference>
<name>A0A926EAB7_9FIRM</name>
<dbReference type="GO" id="GO:0009381">
    <property type="term" value="F:excinuclease ABC activity"/>
    <property type="evidence" value="ECO:0007669"/>
    <property type="project" value="UniProtKB-UniRule"/>
</dbReference>
<dbReference type="SMART" id="SM00465">
    <property type="entry name" value="GIYc"/>
    <property type="match status" value="1"/>
</dbReference>
<keyword evidence="6 7" id="KW-0742">SOS response</keyword>
<evidence type="ECO:0000259" key="8">
    <source>
        <dbReference type="PROSITE" id="PS50151"/>
    </source>
</evidence>
<gene>
    <name evidence="7 11" type="primary">uvrC</name>
    <name evidence="11" type="ORF">H8709_04670</name>
</gene>
<dbReference type="SUPFAM" id="SSF47781">
    <property type="entry name" value="RuvA domain 2-like"/>
    <property type="match status" value="1"/>
</dbReference>
<keyword evidence="3 7" id="KW-0228">DNA excision</keyword>
<evidence type="ECO:0000256" key="3">
    <source>
        <dbReference type="ARBA" id="ARBA00022769"/>
    </source>
</evidence>
<dbReference type="Pfam" id="PF14520">
    <property type="entry name" value="HHH_5"/>
    <property type="match status" value="1"/>
</dbReference>
<dbReference type="SMART" id="SM00278">
    <property type="entry name" value="HhH1"/>
    <property type="match status" value="2"/>
</dbReference>
<evidence type="ECO:0000256" key="7">
    <source>
        <dbReference type="HAMAP-Rule" id="MF_00203"/>
    </source>
</evidence>
<comment type="function">
    <text evidence="7">The UvrABC repair system catalyzes the recognition and processing of DNA lesions. UvrC both incises the 5' and 3' sides of the lesion. The N-terminal half is responsible for the 3' incision and the C-terminal half is responsible for the 5' incision.</text>
</comment>
<feature type="domain" description="GIY-YIG" evidence="9">
    <location>
        <begin position="18"/>
        <end position="97"/>
    </location>
</feature>
<dbReference type="PANTHER" id="PTHR30562:SF1">
    <property type="entry name" value="UVRABC SYSTEM PROTEIN C"/>
    <property type="match status" value="1"/>
</dbReference>
<comment type="caution">
    <text evidence="11">The sequence shown here is derived from an EMBL/GenBank/DDBJ whole genome shotgun (WGS) entry which is preliminary data.</text>
</comment>
<comment type="subcellular location">
    <subcellularLocation>
        <location evidence="7">Cytoplasm</location>
    </subcellularLocation>
</comment>
<keyword evidence="12" id="KW-1185">Reference proteome</keyword>
<sequence length="607" mass="68574">MQDEILERLKKKVSGLPLAPGVYMMKDKTGHIIYVGKAKALKNRVSSYFRAIENHHPKVYQMVQNVYDFDYIVVDSEYEALVLECSLIKQHAPKYNILLKDDKGYHYIKVEKKPWGRISEVKQFLNDGDEYIGPYVSGFIVKQMVDETNKAFKLPTCSRRFPAEIGKGRPCLNRHIDLCIAPCTGRVSEAEYGEILAQAVDFIKGGSENSLKSLRKMMEEAAEALDFERAARLRDRIKAIEKISEHQKVVLSKVPEQDVIALSQLGRTVCAVVLKFRGSKLIDKKDFLLGEVESIDSARSEFLMRYYDTGGDIPPQIELDAPCEDQDLFEEYLTEKAGRRVHIHVPQRGEQHDLVLMAKENASQRLSHETARTGREIAALDELARLLGLPHPPHYIEAYDISNIGESTIVGGMVVFEEGRPLKQAYRKFAIKEQQGPDDYAAMTEVITRRLSRYREGDPHFSVLPDLILLDGGKGHVSTILPVVRAMGFDIPVFGMVKDDRHRTRAIAVDGGEISINSNRSAFSLVTAIQDEVHRFSIRYSRQKHQSGGFQLMLTRCEGIGQTRAVALLKHFKTVKAIRAATVEELCEVKGMTRTAAENLHAFLQEN</sequence>
<dbReference type="PROSITE" id="PS50165">
    <property type="entry name" value="UVRC"/>
    <property type="match status" value="1"/>
</dbReference>
<proteinExistence type="inferred from homology"/>
<dbReference type="InterPro" id="IPR001162">
    <property type="entry name" value="UvrC_RNase_H_dom"/>
</dbReference>
<dbReference type="InterPro" id="IPR035901">
    <property type="entry name" value="GIY-YIG_endonuc_sf"/>
</dbReference>
<reference evidence="11" key="1">
    <citation type="submission" date="2020-08" db="EMBL/GenBank/DDBJ databases">
        <title>Genome public.</title>
        <authorList>
            <person name="Liu C."/>
            <person name="Sun Q."/>
        </authorList>
    </citation>
    <scope>NUCLEOTIDE SEQUENCE</scope>
    <source>
        <strain evidence="11">NSJ-54</strain>
    </source>
</reference>
<evidence type="ECO:0000313" key="12">
    <source>
        <dbReference type="Proteomes" id="UP000660861"/>
    </source>
</evidence>
<dbReference type="Gene3D" id="3.40.1440.10">
    <property type="entry name" value="GIY-YIG endonuclease"/>
    <property type="match status" value="1"/>
</dbReference>
<dbReference type="HAMAP" id="MF_00203">
    <property type="entry name" value="UvrC"/>
    <property type="match status" value="1"/>
</dbReference>
<dbReference type="GO" id="GO:0009380">
    <property type="term" value="C:excinuclease repair complex"/>
    <property type="evidence" value="ECO:0007669"/>
    <property type="project" value="InterPro"/>
</dbReference>
<dbReference type="InterPro" id="IPR050066">
    <property type="entry name" value="UvrABC_protein_C"/>
</dbReference>
<protein>
    <recommendedName>
        <fullName evidence="7">UvrABC system protein C</fullName>
        <shortName evidence="7">Protein UvrC</shortName>
    </recommendedName>
    <alternativeName>
        <fullName evidence="7">Excinuclease ABC subunit C</fullName>
    </alternativeName>
</protein>
<dbReference type="Pfam" id="PF22920">
    <property type="entry name" value="UvrC_RNaseH"/>
    <property type="match status" value="1"/>
</dbReference>
<dbReference type="Gene3D" id="1.10.150.20">
    <property type="entry name" value="5' to 3' exonuclease, C-terminal subdomain"/>
    <property type="match status" value="1"/>
</dbReference>
<dbReference type="RefSeq" id="WP_262397208.1">
    <property type="nucleotide sequence ID" value="NZ_JACRTC010000002.1"/>
</dbReference>
<dbReference type="GO" id="GO:0009432">
    <property type="term" value="P:SOS response"/>
    <property type="evidence" value="ECO:0007669"/>
    <property type="project" value="UniProtKB-UniRule"/>
</dbReference>
<keyword evidence="1 7" id="KW-0963">Cytoplasm</keyword>
<dbReference type="GO" id="GO:0003677">
    <property type="term" value="F:DNA binding"/>
    <property type="evidence" value="ECO:0007669"/>
    <property type="project" value="UniProtKB-UniRule"/>
</dbReference>
<accession>A0A926EAB7</accession>
<dbReference type="InterPro" id="IPR000305">
    <property type="entry name" value="GIY-YIG_endonuc"/>
</dbReference>
<keyword evidence="5 7" id="KW-0234">DNA repair</keyword>
<feature type="domain" description="UVR" evidence="8">
    <location>
        <begin position="208"/>
        <end position="243"/>
    </location>
</feature>
<dbReference type="Pfam" id="PF01541">
    <property type="entry name" value="GIY-YIG"/>
    <property type="match status" value="1"/>
</dbReference>
<dbReference type="PANTHER" id="PTHR30562">
    <property type="entry name" value="UVRC/OXIDOREDUCTASE"/>
    <property type="match status" value="1"/>
</dbReference>
<dbReference type="NCBIfam" id="TIGR00194">
    <property type="entry name" value="uvrC"/>
    <property type="match status" value="1"/>
</dbReference>